<reference evidence="2" key="1">
    <citation type="journal article" date="2019" name="Int. J. Syst. Evol. Microbiol.">
        <title>The Global Catalogue of Microorganisms (GCM) 10K type strain sequencing project: providing services to taxonomists for standard genome sequencing and annotation.</title>
        <authorList>
            <consortium name="The Broad Institute Genomics Platform"/>
            <consortium name="The Broad Institute Genome Sequencing Center for Infectious Disease"/>
            <person name="Wu L."/>
            <person name="Ma J."/>
        </authorList>
    </citation>
    <scope>NUCLEOTIDE SEQUENCE [LARGE SCALE GENOMIC DNA]</scope>
    <source>
        <strain evidence="2">CGMCC 1.1927</strain>
    </source>
</reference>
<dbReference type="EMBL" id="BMKU01000017">
    <property type="protein sequence ID" value="GGH09353.1"/>
    <property type="molecule type" value="Genomic_DNA"/>
</dbReference>
<dbReference type="Proteomes" id="UP000596938">
    <property type="component" value="Unassembled WGS sequence"/>
</dbReference>
<protein>
    <recommendedName>
        <fullName evidence="3">Major capsid protein</fullName>
    </recommendedName>
</protein>
<name>A0ABQ1Y1Q2_9MICC</name>
<keyword evidence="2" id="KW-1185">Reference proteome</keyword>
<accession>A0ABQ1Y1Q2</accession>
<sequence>MAEKREHPLEVDDLDLYTIVIYQNTPFVEGLYQQFIGGRPTQMQTNDQSDVTDGLKGIADVGGSIPGIVNLKGSGEGSRQSKSATGSATTMTFDHAYLLHGVRQALREKDLVTVVDDPAAYQGLKPGDFVEYRATFEPNFIVSVLDVLTADIVQKYAYASNLKEAISPEMTPEELQHANNEATLSSNQAAAIFEAAQREFRNGTSLEFYGKVVPAPGAESLNVHAVTVCDRAMFSGGDTDKLVDGEFRVLGKVIRVMNYGYTLMDRNKILSRLKDNALDELQEKLRADERVAEYINLDLGLKEDAAAFKVIPITVFV</sequence>
<organism evidence="1 2">
    <name type="scientific">Pseudarthrobacter polychromogenes</name>
    <dbReference type="NCBI Taxonomy" id="1676"/>
    <lineage>
        <taxon>Bacteria</taxon>
        <taxon>Bacillati</taxon>
        <taxon>Actinomycetota</taxon>
        <taxon>Actinomycetes</taxon>
        <taxon>Micrococcales</taxon>
        <taxon>Micrococcaceae</taxon>
        <taxon>Pseudarthrobacter</taxon>
    </lineage>
</organism>
<evidence type="ECO:0000313" key="2">
    <source>
        <dbReference type="Proteomes" id="UP000596938"/>
    </source>
</evidence>
<dbReference type="InterPro" id="IPR045633">
    <property type="entry name" value="DUF6414"/>
</dbReference>
<gene>
    <name evidence="1" type="ORF">GCM10011577_37660</name>
</gene>
<dbReference type="Pfam" id="PF19952">
    <property type="entry name" value="DUF6414"/>
    <property type="match status" value="1"/>
</dbReference>
<comment type="caution">
    <text evidence="1">The sequence shown here is derived from an EMBL/GenBank/DDBJ whole genome shotgun (WGS) entry which is preliminary data.</text>
</comment>
<evidence type="ECO:0000313" key="1">
    <source>
        <dbReference type="EMBL" id="GGH09353.1"/>
    </source>
</evidence>
<evidence type="ECO:0008006" key="3">
    <source>
        <dbReference type="Google" id="ProtNLM"/>
    </source>
</evidence>
<proteinExistence type="predicted"/>
<dbReference type="RefSeq" id="WP_188813502.1">
    <property type="nucleotide sequence ID" value="NZ_BAAAWV010000001.1"/>
</dbReference>